<dbReference type="AlphaFoldDB" id="A0A1H1MSR6"/>
<organism evidence="2 3">
    <name type="scientific">Winogradskyella sediminis</name>
    <dbReference type="NCBI Taxonomy" id="1382466"/>
    <lineage>
        <taxon>Bacteria</taxon>
        <taxon>Pseudomonadati</taxon>
        <taxon>Bacteroidota</taxon>
        <taxon>Flavobacteriia</taxon>
        <taxon>Flavobacteriales</taxon>
        <taxon>Flavobacteriaceae</taxon>
        <taxon>Winogradskyella</taxon>
    </lineage>
</organism>
<evidence type="ECO:0000313" key="3">
    <source>
        <dbReference type="Proteomes" id="UP000198963"/>
    </source>
</evidence>
<sequence>MNPKKVVIAGGPGTGKTTIINELKKRRFLCYDEISRQITLQARKDGIEQLFLTEPLLFSEKLLEGRAKQFVSAEKETQNVVFLDRGLPDVIAYMDYIGDTYPEHFVNTCHSHKYDAIYILAPWEEIFTSDSERYENFEEANAIHHHLVATYKRFGYHLVDVPFGSVETRVDFILESLNLP</sequence>
<name>A0A1H1MSR6_9FLAO</name>
<dbReference type="STRING" id="1249933.SAMN04489797_0412"/>
<dbReference type="SUPFAM" id="SSF52540">
    <property type="entry name" value="P-loop containing nucleoside triphosphate hydrolases"/>
    <property type="match status" value="1"/>
</dbReference>
<gene>
    <name evidence="2" type="ORF">SAMN04489797_0412</name>
</gene>
<reference evidence="2 3" key="1">
    <citation type="submission" date="2016-10" db="EMBL/GenBank/DDBJ databases">
        <authorList>
            <person name="Varghese N."/>
            <person name="Submissions S."/>
        </authorList>
    </citation>
    <scope>NUCLEOTIDE SEQUENCE [LARGE SCALE GENOMIC DNA]</scope>
    <source>
        <strain evidence="2 3">RHA_55</strain>
    </source>
</reference>
<evidence type="ECO:0000313" key="2">
    <source>
        <dbReference type="EMBL" id="SDR89746.1"/>
    </source>
</evidence>
<dbReference type="RefSeq" id="WP_092443768.1">
    <property type="nucleotide sequence ID" value="NZ_JBLXAG010000020.1"/>
</dbReference>
<proteinExistence type="predicted"/>
<evidence type="ECO:0000259" key="1">
    <source>
        <dbReference type="Pfam" id="PF13521"/>
    </source>
</evidence>
<dbReference type="Pfam" id="PF13521">
    <property type="entry name" value="AAA_28"/>
    <property type="match status" value="1"/>
</dbReference>
<keyword evidence="3" id="KW-1185">Reference proteome</keyword>
<dbReference type="EMBL" id="LT629774">
    <property type="protein sequence ID" value="SDR89746.1"/>
    <property type="molecule type" value="Genomic_DNA"/>
</dbReference>
<dbReference type="Proteomes" id="UP000198963">
    <property type="component" value="Chromosome I"/>
</dbReference>
<dbReference type="Gene3D" id="3.40.50.300">
    <property type="entry name" value="P-loop containing nucleotide triphosphate hydrolases"/>
    <property type="match status" value="1"/>
</dbReference>
<dbReference type="InterPro" id="IPR038727">
    <property type="entry name" value="NadR/Ttd14_AAA_dom"/>
</dbReference>
<protein>
    <submittedName>
        <fullName evidence="2">Predicted ATPase</fullName>
    </submittedName>
</protein>
<feature type="domain" description="NadR/Ttd14 AAA" evidence="1">
    <location>
        <begin position="5"/>
        <end position="169"/>
    </location>
</feature>
<dbReference type="InterPro" id="IPR027417">
    <property type="entry name" value="P-loop_NTPase"/>
</dbReference>
<accession>A0A1H1MSR6</accession>